<keyword evidence="3" id="KW-1185">Reference proteome</keyword>
<dbReference type="EMBL" id="JABBWD010000051">
    <property type="protein sequence ID" value="KAG1772911.1"/>
    <property type="molecule type" value="Genomic_DNA"/>
</dbReference>
<evidence type="ECO:0000256" key="1">
    <source>
        <dbReference type="SAM" id="MobiDB-lite"/>
    </source>
</evidence>
<organism evidence="2 3">
    <name type="scientific">Suillus placidus</name>
    <dbReference type="NCBI Taxonomy" id="48579"/>
    <lineage>
        <taxon>Eukaryota</taxon>
        <taxon>Fungi</taxon>
        <taxon>Dikarya</taxon>
        <taxon>Basidiomycota</taxon>
        <taxon>Agaricomycotina</taxon>
        <taxon>Agaricomycetes</taxon>
        <taxon>Agaricomycetidae</taxon>
        <taxon>Boletales</taxon>
        <taxon>Suillineae</taxon>
        <taxon>Suillaceae</taxon>
        <taxon>Suillus</taxon>
    </lineage>
</organism>
<comment type="caution">
    <text evidence="2">The sequence shown here is derived from an EMBL/GenBank/DDBJ whole genome shotgun (WGS) entry which is preliminary data.</text>
</comment>
<proteinExistence type="predicted"/>
<dbReference type="AlphaFoldDB" id="A0A9P7CZ36"/>
<accession>A0A9P7CZ36</accession>
<sequence>MNPPESKNKQIPWSFNHRTRAHDASDDSESEAETNSKVNIPSDDTRLVQEFDISSRHETVEYKPNPWSIARINAASRPLNNLKEPPGQAISEDIRQKSQPRAPQGRIVDAFKVQAERKPPRASRPLKALKVNPRSNTPQVSREHQIYSQIQGISSAEPGDRLQHDNPSFLPRGPQTRSSDTPTILSSNAPQGDLNDLRLQPYSGVPTLSCTPDSKRRNIQMTHEALLQRSVAHISTPDMSRMPQSQYNAPFMSMSSPLTSRDYPVNASRLRPGGYQSSPPRPFHRNISTPRLLPCNQSPSHFRRGVRLTGNREYLGTLA</sequence>
<dbReference type="OrthoDB" id="3271131at2759"/>
<name>A0A9P7CZ36_9AGAM</name>
<evidence type="ECO:0000313" key="3">
    <source>
        <dbReference type="Proteomes" id="UP000714275"/>
    </source>
</evidence>
<feature type="region of interest" description="Disordered" evidence="1">
    <location>
        <begin position="115"/>
        <end position="197"/>
    </location>
</feature>
<dbReference type="Proteomes" id="UP000714275">
    <property type="component" value="Unassembled WGS sequence"/>
</dbReference>
<evidence type="ECO:0000313" key="2">
    <source>
        <dbReference type="EMBL" id="KAG1772911.1"/>
    </source>
</evidence>
<feature type="compositionally biased region" description="Polar residues" evidence="1">
    <location>
        <begin position="175"/>
        <end position="190"/>
    </location>
</feature>
<reference evidence="2" key="1">
    <citation type="journal article" date="2020" name="New Phytol.">
        <title>Comparative genomics reveals dynamic genome evolution in host specialist ectomycorrhizal fungi.</title>
        <authorList>
            <person name="Lofgren L.A."/>
            <person name="Nguyen N.H."/>
            <person name="Vilgalys R."/>
            <person name="Ruytinx J."/>
            <person name="Liao H.L."/>
            <person name="Branco S."/>
            <person name="Kuo A."/>
            <person name="LaButti K."/>
            <person name="Lipzen A."/>
            <person name="Andreopoulos W."/>
            <person name="Pangilinan J."/>
            <person name="Riley R."/>
            <person name="Hundley H."/>
            <person name="Na H."/>
            <person name="Barry K."/>
            <person name="Grigoriev I.V."/>
            <person name="Stajich J.E."/>
            <person name="Kennedy P.G."/>
        </authorList>
    </citation>
    <scope>NUCLEOTIDE SEQUENCE</scope>
    <source>
        <strain evidence="2">DOB743</strain>
    </source>
</reference>
<feature type="compositionally biased region" description="Polar residues" evidence="1">
    <location>
        <begin position="133"/>
        <end position="154"/>
    </location>
</feature>
<gene>
    <name evidence="2" type="ORF">EV702DRAFT_614323</name>
</gene>
<protein>
    <submittedName>
        <fullName evidence="2">Uncharacterized protein</fullName>
    </submittedName>
</protein>
<feature type="region of interest" description="Disordered" evidence="1">
    <location>
        <begin position="1"/>
        <end position="45"/>
    </location>
</feature>